<dbReference type="Gene3D" id="2.60.40.10">
    <property type="entry name" value="Immunoglobulins"/>
    <property type="match status" value="2"/>
</dbReference>
<evidence type="ECO:0000256" key="3">
    <source>
        <dbReference type="ARBA" id="ARBA00023295"/>
    </source>
</evidence>
<protein>
    <submittedName>
        <fullName evidence="6">Beta-mannosidase</fullName>
    </submittedName>
</protein>
<keyword evidence="7" id="KW-1185">Reference proteome</keyword>
<evidence type="ECO:0000313" key="7">
    <source>
        <dbReference type="Proteomes" id="UP000266118"/>
    </source>
</evidence>
<dbReference type="RefSeq" id="WP_119986673.1">
    <property type="nucleotide sequence ID" value="NZ_CP032489.1"/>
</dbReference>
<dbReference type="Pfam" id="PF00754">
    <property type="entry name" value="F5_F8_type_C"/>
    <property type="match status" value="1"/>
</dbReference>
<feature type="chain" id="PRO_5017368568" evidence="4">
    <location>
        <begin position="25"/>
        <end position="982"/>
    </location>
</feature>
<dbReference type="InterPro" id="IPR036156">
    <property type="entry name" value="Beta-gal/glucu_dom_sf"/>
</dbReference>
<dbReference type="PANTHER" id="PTHR43536">
    <property type="entry name" value="MANNOSYLGLYCOPROTEIN ENDO-BETA-MANNOSIDASE"/>
    <property type="match status" value="1"/>
</dbReference>
<dbReference type="SUPFAM" id="SSF49785">
    <property type="entry name" value="Galactose-binding domain-like"/>
    <property type="match status" value="2"/>
</dbReference>
<dbReference type="InterPro" id="IPR000421">
    <property type="entry name" value="FA58C"/>
</dbReference>
<dbReference type="EMBL" id="CP032489">
    <property type="protein sequence ID" value="AYD47491.1"/>
    <property type="molecule type" value="Genomic_DNA"/>
</dbReference>
<dbReference type="PANTHER" id="PTHR43536:SF1">
    <property type="entry name" value="MANNOSYLGLYCOPROTEIN ENDO-BETA-MANNOSIDASE"/>
    <property type="match status" value="1"/>
</dbReference>
<dbReference type="AlphaFoldDB" id="A0A386HPX8"/>
<dbReference type="Pfam" id="PF22666">
    <property type="entry name" value="Glyco_hydro_2_N2"/>
    <property type="match status" value="1"/>
</dbReference>
<dbReference type="OrthoDB" id="9801077at2"/>
<dbReference type="KEGG" id="ark:D6B99_07655"/>
<dbReference type="InterPro" id="IPR043534">
    <property type="entry name" value="EBDG/EBM"/>
</dbReference>
<accession>A0A386HPX8</accession>
<organism evidence="6 7">
    <name type="scientific">Arachidicoccus soli</name>
    <dbReference type="NCBI Taxonomy" id="2341117"/>
    <lineage>
        <taxon>Bacteria</taxon>
        <taxon>Pseudomonadati</taxon>
        <taxon>Bacteroidota</taxon>
        <taxon>Chitinophagia</taxon>
        <taxon>Chitinophagales</taxon>
        <taxon>Chitinophagaceae</taxon>
        <taxon>Arachidicoccus</taxon>
    </lineage>
</organism>
<dbReference type="Pfam" id="PF00703">
    <property type="entry name" value="Glyco_hydro_2"/>
    <property type="match status" value="1"/>
</dbReference>
<dbReference type="InterPro" id="IPR054593">
    <property type="entry name" value="Beta-mannosidase-like_N2"/>
</dbReference>
<evidence type="ECO:0000259" key="5">
    <source>
        <dbReference type="PROSITE" id="PS50022"/>
    </source>
</evidence>
<dbReference type="SUPFAM" id="SSF51445">
    <property type="entry name" value="(Trans)glycosidases"/>
    <property type="match status" value="1"/>
</dbReference>
<evidence type="ECO:0000313" key="6">
    <source>
        <dbReference type="EMBL" id="AYD47491.1"/>
    </source>
</evidence>
<gene>
    <name evidence="6" type="ORF">D6B99_07655</name>
</gene>
<dbReference type="InterPro" id="IPR013783">
    <property type="entry name" value="Ig-like_fold"/>
</dbReference>
<dbReference type="Pfam" id="PF18368">
    <property type="entry name" value="Ig_GlcNase"/>
    <property type="match status" value="1"/>
</dbReference>
<dbReference type="GO" id="GO:0005975">
    <property type="term" value="P:carbohydrate metabolic process"/>
    <property type="evidence" value="ECO:0007669"/>
    <property type="project" value="InterPro"/>
</dbReference>
<keyword evidence="3" id="KW-0326">Glycosidase</keyword>
<evidence type="ECO:0000256" key="1">
    <source>
        <dbReference type="ARBA" id="ARBA00007401"/>
    </source>
</evidence>
<dbReference type="Proteomes" id="UP000266118">
    <property type="component" value="Chromosome"/>
</dbReference>
<dbReference type="InterPro" id="IPR008979">
    <property type="entry name" value="Galactose-bd-like_sf"/>
</dbReference>
<proteinExistence type="inferred from homology"/>
<keyword evidence="2" id="KW-0378">Hydrolase</keyword>
<dbReference type="InterPro" id="IPR017853">
    <property type="entry name" value="GH"/>
</dbReference>
<feature type="signal peptide" evidence="4">
    <location>
        <begin position="1"/>
        <end position="24"/>
    </location>
</feature>
<dbReference type="InterPro" id="IPR041351">
    <property type="entry name" value="Ig_GlcNase"/>
</dbReference>
<dbReference type="SUPFAM" id="SSF49303">
    <property type="entry name" value="beta-Galactosidase/glucuronidase domain"/>
    <property type="match status" value="3"/>
</dbReference>
<dbReference type="GO" id="GO:0004553">
    <property type="term" value="F:hydrolase activity, hydrolyzing O-glycosyl compounds"/>
    <property type="evidence" value="ECO:0007669"/>
    <property type="project" value="InterPro"/>
</dbReference>
<evidence type="ECO:0000256" key="4">
    <source>
        <dbReference type="SAM" id="SignalP"/>
    </source>
</evidence>
<dbReference type="PROSITE" id="PS50022">
    <property type="entry name" value="FA58C_3"/>
    <property type="match status" value="1"/>
</dbReference>
<keyword evidence="4" id="KW-0732">Signal</keyword>
<sequence>MLHKCTLFIITLSFLLFGQAMVNAQSKISLNSQNNVLVHWKLTPQSAVKDSLKIFQADYNDNGWVKATVPGAVFTSYVNDGLEKDPNYGDNIYKVDKSKYNRNFWYRTVVASPQLQAGKTVWLNFKGINRKGEIFFNGKRLGLLNGFMEQGRYDVTKLLNPTGENVIAVLVYWPTLPVPNYASPTYISSDGWDWMPSVPGLLQGITDDVYFSITGNVTIQEPWIRTEVDTASDEGILSVHLDLKNNSPETTDGLLKMTIQPGNISIQQGIKIAGNSSVSRSFDSTWFKQMIVHHPKLWWPNGYGKPNLYSCHLSYEVNGKVSDVKDIKFGIRQYSYDTLGGVLHININGRRIFVKGGNWGMSEYLLRCRGDEYDTKVKLHQQMHLNMIRNWIGSTTDDAFYDACDKYGIMVWDDFWLNSHPNLPRDIFAFNKNAVDKIIRFRNHPSIAVWCGDNEGVPLAPLNGWLREDVKTFDGSDRLYQPNSHAGALTGSGPWTNFDPEWYFTKSPSGFGGSQGWGFRTEIGTAVFTTFGSFKKFMPKADWWPRDSMWNKHFFGKSAGNASPDHYFTTVNNEYGKASGIEDFCRKAQLVNIQVNKALYEGWQQHMWNDASGVMTWMSQSAYPSFVWQTYDYYYDLNGAYWGVRKACEPVHIQWDCADNSVKLINTTLKNYTNLKAISEVYNLDGTIVPEYGHTAIVNLCADTIASCFTMNFKRNNLAYKHKVFASSTSADAQDASSIVDGSKGSRWSSTYSDNQWVYVDLGTEKEIASVNLIWESAYAKAFKLQVSNDAIHWKDIYANQNGSGGDEHINFSPVKARYVKMLGIKRASQWGYSLYEFEIFGKKNKKELLTSTHFIRLLLEDAKGKILSKNFYWNNTDGQNYTALNHMGKATLKVSSAFMKENDSSVIKVQVANPKKSKAVAFAIHVQAYNAENGERILPAIMNDDYFTLMQGESKTINIAFKSSLLPHHKYYILAEPFNNK</sequence>
<dbReference type="InterPro" id="IPR006102">
    <property type="entry name" value="Ig-like_GH2"/>
</dbReference>
<dbReference type="Gene3D" id="3.20.20.80">
    <property type="entry name" value="Glycosidases"/>
    <property type="match status" value="1"/>
</dbReference>
<reference evidence="6 7" key="1">
    <citation type="submission" date="2018-09" db="EMBL/GenBank/DDBJ databases">
        <title>Arachidicoccus sp. nov., a bacterium isolated from soil.</title>
        <authorList>
            <person name="Weon H.-Y."/>
            <person name="Kwon S.-W."/>
            <person name="Lee S.A."/>
        </authorList>
    </citation>
    <scope>NUCLEOTIDE SEQUENCE [LARGE SCALE GENOMIC DNA]</scope>
    <source>
        <strain evidence="6 7">KIS59-12</strain>
    </source>
</reference>
<evidence type="ECO:0000256" key="2">
    <source>
        <dbReference type="ARBA" id="ARBA00022801"/>
    </source>
</evidence>
<dbReference type="Gene3D" id="2.60.120.260">
    <property type="entry name" value="Galactose-binding domain-like"/>
    <property type="match status" value="2"/>
</dbReference>
<feature type="domain" description="F5/8 type C" evidence="5">
    <location>
        <begin position="706"/>
        <end position="843"/>
    </location>
</feature>
<comment type="similarity">
    <text evidence="1">Belongs to the glycosyl hydrolase 2 family.</text>
</comment>
<name>A0A386HPX8_9BACT</name>